<accession>A0AAW8CYD8</accession>
<reference evidence="1" key="1">
    <citation type="submission" date="2023-07" db="EMBL/GenBank/DDBJ databases">
        <title>Sorghum-associated microbial communities from plants grown in Nebraska, USA.</title>
        <authorList>
            <person name="Schachtman D."/>
        </authorList>
    </citation>
    <scope>NUCLEOTIDE SEQUENCE</scope>
    <source>
        <strain evidence="1">DS3754</strain>
    </source>
</reference>
<name>A0AAW8CYD8_9BURK</name>
<evidence type="ECO:0000313" key="2">
    <source>
        <dbReference type="Proteomes" id="UP001242045"/>
    </source>
</evidence>
<sequence>MAMSDEAFMLSAQPIWVRDVAMALAVRGVD</sequence>
<dbReference type="Proteomes" id="UP001242045">
    <property type="component" value="Unassembled WGS sequence"/>
</dbReference>
<gene>
    <name evidence="1" type="ORF">J2W31_002345</name>
</gene>
<evidence type="ECO:0000313" key="1">
    <source>
        <dbReference type="EMBL" id="MDP9893234.1"/>
    </source>
</evidence>
<proteinExistence type="predicted"/>
<protein>
    <submittedName>
        <fullName evidence="1">Uncharacterized protein</fullName>
    </submittedName>
</protein>
<dbReference type="AlphaFoldDB" id="A0AAW8CYD8"/>
<dbReference type="EMBL" id="JAUSRD010000004">
    <property type="protein sequence ID" value="MDP9893234.1"/>
    <property type="molecule type" value="Genomic_DNA"/>
</dbReference>
<organism evidence="1 2">
    <name type="scientific">Variovorax boronicumulans</name>
    <dbReference type="NCBI Taxonomy" id="436515"/>
    <lineage>
        <taxon>Bacteria</taxon>
        <taxon>Pseudomonadati</taxon>
        <taxon>Pseudomonadota</taxon>
        <taxon>Betaproteobacteria</taxon>
        <taxon>Burkholderiales</taxon>
        <taxon>Comamonadaceae</taxon>
        <taxon>Variovorax</taxon>
    </lineage>
</organism>
<comment type="caution">
    <text evidence="1">The sequence shown here is derived from an EMBL/GenBank/DDBJ whole genome shotgun (WGS) entry which is preliminary data.</text>
</comment>